<dbReference type="InterPro" id="IPR003959">
    <property type="entry name" value="ATPase_AAA_core"/>
</dbReference>
<dbReference type="FunFam" id="1.10.8.60:FF:000002">
    <property type="entry name" value="ATP-dependent Clp protease ATP-binding subunit ClpX"/>
    <property type="match status" value="1"/>
</dbReference>
<evidence type="ECO:0000256" key="1">
    <source>
        <dbReference type="ARBA" id="ARBA00022723"/>
    </source>
</evidence>
<dbReference type="Pfam" id="PF07724">
    <property type="entry name" value="AAA_2"/>
    <property type="match status" value="1"/>
</dbReference>
<dbReference type="RefSeq" id="WP_012962047.1">
    <property type="nucleotide sequence ID" value="NZ_CP013688.1"/>
</dbReference>
<dbReference type="EMBL" id="FPBN01000003">
    <property type="protein sequence ID" value="SFU61805.1"/>
    <property type="molecule type" value="Genomic_DNA"/>
</dbReference>
<dbReference type="Gene3D" id="1.10.8.60">
    <property type="match status" value="1"/>
</dbReference>
<dbReference type="GO" id="GO:0140662">
    <property type="term" value="F:ATP-dependent protein folding chaperone"/>
    <property type="evidence" value="ECO:0007669"/>
    <property type="project" value="InterPro"/>
</dbReference>
<dbReference type="GO" id="GO:0005524">
    <property type="term" value="F:ATP binding"/>
    <property type="evidence" value="ECO:0007669"/>
    <property type="project" value="UniProtKB-UniRule"/>
</dbReference>
<evidence type="ECO:0000256" key="4">
    <source>
        <dbReference type="ARBA" id="ARBA00022840"/>
    </source>
</evidence>
<dbReference type="Proteomes" id="UP000071927">
    <property type="component" value="Unassembled WGS sequence"/>
</dbReference>
<reference evidence="10 14" key="3">
    <citation type="submission" date="2016-01" db="EMBL/GenBank/DDBJ databases">
        <title>Highly variable Streptococcus oralis are common among viridans streptococci isolated from primates.</title>
        <authorList>
            <person name="Denapaite D."/>
            <person name="Rieger M."/>
            <person name="Koendgen S."/>
            <person name="Brueckner R."/>
            <person name="Ochigava I."/>
            <person name="Kappeler P."/>
            <person name="Maetz-Rensing K."/>
            <person name="Leendertz F."/>
            <person name="Hakenbeck R."/>
        </authorList>
    </citation>
    <scope>NUCLEOTIDE SEQUENCE [LARGE SCALE GENOMIC DNA]</scope>
    <source>
        <strain evidence="10 14">DD03</strain>
    </source>
</reference>
<dbReference type="Gene3D" id="3.40.50.300">
    <property type="entry name" value="P-loop containing nucleotide triphosphate hydrolases"/>
    <property type="match status" value="1"/>
</dbReference>
<dbReference type="OMA" id="LDTMFDL"/>
<dbReference type="HAMAP" id="MF_00175">
    <property type="entry name" value="ClpX"/>
    <property type="match status" value="1"/>
</dbReference>
<dbReference type="SMART" id="SM00382">
    <property type="entry name" value="AAA"/>
    <property type="match status" value="1"/>
</dbReference>
<dbReference type="GeneID" id="93936655"/>
<keyword evidence="9" id="KW-0645">Protease</keyword>
<comment type="similarity">
    <text evidence="6 7">Belongs to the ClpX chaperone family.</text>
</comment>
<reference evidence="11" key="5">
    <citation type="submission" date="2016-10" db="EMBL/GenBank/DDBJ databases">
        <authorList>
            <person name="de Groot N.N."/>
        </authorList>
    </citation>
    <scope>NUCLEOTIDE SEQUENCE [LARGE SCALE GENOMIC DNA]</scope>
    <source>
        <strain evidence="11">LMG 15572</strain>
    </source>
</reference>
<name>A0A060RHU0_9STRE</name>
<dbReference type="InterPro" id="IPR003593">
    <property type="entry name" value="AAA+_ATPase"/>
</dbReference>
<feature type="binding site" evidence="6 7">
    <location>
        <position position="35"/>
    </location>
    <ligand>
        <name>Zn(2+)</name>
        <dbReference type="ChEBI" id="CHEBI:29105"/>
    </ligand>
</feature>
<dbReference type="GO" id="GO:0008233">
    <property type="term" value="F:peptidase activity"/>
    <property type="evidence" value="ECO:0007669"/>
    <property type="project" value="UniProtKB-KW"/>
</dbReference>
<dbReference type="PROSITE" id="PS51902">
    <property type="entry name" value="CLPX_ZB"/>
    <property type="match status" value="1"/>
</dbReference>
<evidence type="ECO:0000313" key="13">
    <source>
        <dbReference type="Proteomes" id="UP000027584"/>
    </source>
</evidence>
<reference evidence="12 16" key="6">
    <citation type="submission" date="2018-06" db="EMBL/GenBank/DDBJ databases">
        <authorList>
            <consortium name="Pathogen Informatics"/>
            <person name="Doyle S."/>
        </authorList>
    </citation>
    <scope>NUCLEOTIDE SEQUENCE [LARGE SCALE GENOMIC DNA]</scope>
    <source>
        <strain evidence="12 16">NCTC13767</strain>
    </source>
</reference>
<dbReference type="GO" id="GO:0051082">
    <property type="term" value="F:unfolded protein binding"/>
    <property type="evidence" value="ECO:0007669"/>
    <property type="project" value="UniProtKB-UniRule"/>
</dbReference>
<reference evidence="9 13" key="2">
    <citation type="submission" date="2014-05" db="EMBL/GenBank/DDBJ databases">
        <title>Genome sequence of Streptococcus gallolyticus.</title>
        <authorList>
            <person name="Del Campo R."/>
        </authorList>
    </citation>
    <scope>NUCLEOTIDE SEQUENCE [LARGE SCALE GENOMIC DNA]</scope>
    <source>
        <strain evidence="9 13">LMG17956</strain>
    </source>
</reference>
<dbReference type="Proteomes" id="UP000254510">
    <property type="component" value="Unassembled WGS sequence"/>
</dbReference>
<protein>
    <recommendedName>
        <fullName evidence="6">ATP-dependent Clp protease ATP-binding subunit ClpX</fullName>
    </recommendedName>
</protein>
<feature type="binding site" evidence="6 7">
    <location>
        <position position="13"/>
    </location>
    <ligand>
        <name>Zn(2+)</name>
        <dbReference type="ChEBI" id="CHEBI:29105"/>
    </ligand>
</feature>
<dbReference type="GO" id="GO:0008270">
    <property type="term" value="F:zinc ion binding"/>
    <property type="evidence" value="ECO:0007669"/>
    <property type="project" value="UniProtKB-UniRule"/>
</dbReference>
<keyword evidence="3 6" id="KW-0862">Zinc</keyword>
<dbReference type="Proteomes" id="UP000027584">
    <property type="component" value="Unassembled WGS sequence"/>
</dbReference>
<accession>A0A060RHU0</accession>
<gene>
    <name evidence="6 12" type="primary">clpX</name>
    <name evidence="9" type="ORF">BN963_SGAL_01538</name>
    <name evidence="12" type="ORF">NCTC13767_02282</name>
    <name evidence="11" type="ORF">SAMN05660328_103198</name>
    <name evidence="10" type="ORF">SGADD03_00014</name>
</gene>
<evidence type="ECO:0000256" key="6">
    <source>
        <dbReference type="HAMAP-Rule" id="MF_00175"/>
    </source>
</evidence>
<feature type="binding site" evidence="6 7">
    <location>
        <position position="38"/>
    </location>
    <ligand>
        <name>Zn(2+)</name>
        <dbReference type="ChEBI" id="CHEBI:29105"/>
    </ligand>
</feature>
<evidence type="ECO:0000256" key="3">
    <source>
        <dbReference type="ARBA" id="ARBA00022833"/>
    </source>
</evidence>
<dbReference type="CDD" id="cd19497">
    <property type="entry name" value="RecA-like_ClpX"/>
    <property type="match status" value="1"/>
</dbReference>
<dbReference type="Pfam" id="PF06689">
    <property type="entry name" value="zf-C4_ClpX"/>
    <property type="match status" value="1"/>
</dbReference>
<dbReference type="FunFam" id="3.40.50.300:FF:000005">
    <property type="entry name" value="ATP-dependent Clp protease ATP-binding subunit ClpX"/>
    <property type="match status" value="1"/>
</dbReference>
<dbReference type="InterPro" id="IPR019489">
    <property type="entry name" value="Clp_ATPase_C"/>
</dbReference>
<dbReference type="NCBIfam" id="TIGR00382">
    <property type="entry name" value="clpX"/>
    <property type="match status" value="1"/>
</dbReference>
<organism evidence="9 13">
    <name type="scientific">Streptococcus gallolyticus</name>
    <dbReference type="NCBI Taxonomy" id="315405"/>
    <lineage>
        <taxon>Bacteria</taxon>
        <taxon>Bacillati</taxon>
        <taxon>Bacillota</taxon>
        <taxon>Bacilli</taxon>
        <taxon>Lactobacillales</taxon>
        <taxon>Streptococcaceae</taxon>
        <taxon>Streptococcus</taxon>
    </lineage>
</organism>
<dbReference type="SMART" id="SM00994">
    <property type="entry name" value="zf-C4_ClpX"/>
    <property type="match status" value="1"/>
</dbReference>
<dbReference type="PANTHER" id="PTHR48102:SF7">
    <property type="entry name" value="ATP-DEPENDENT CLP PROTEASE ATP-BINDING SUBUNIT CLPX-LIKE, MITOCHONDRIAL"/>
    <property type="match status" value="1"/>
</dbReference>
<dbReference type="Proteomes" id="UP000183629">
    <property type="component" value="Unassembled WGS sequence"/>
</dbReference>
<dbReference type="GO" id="GO:0016887">
    <property type="term" value="F:ATP hydrolysis activity"/>
    <property type="evidence" value="ECO:0007669"/>
    <property type="project" value="InterPro"/>
</dbReference>
<feature type="domain" description="ClpX-type ZB" evidence="8">
    <location>
        <begin position="1"/>
        <end position="54"/>
    </location>
</feature>
<dbReference type="InterPro" id="IPR046425">
    <property type="entry name" value="ClpX_bact"/>
</dbReference>
<keyword evidence="1 6" id="KW-0479">Metal-binding</keyword>
<evidence type="ECO:0000313" key="15">
    <source>
        <dbReference type="Proteomes" id="UP000183629"/>
    </source>
</evidence>
<evidence type="ECO:0000256" key="7">
    <source>
        <dbReference type="PROSITE-ProRule" id="PRU01250"/>
    </source>
</evidence>
<dbReference type="InterPro" id="IPR027417">
    <property type="entry name" value="P-loop_NTPase"/>
</dbReference>
<keyword evidence="4 6" id="KW-0067">ATP-binding</keyword>
<dbReference type="GO" id="GO:0046983">
    <property type="term" value="F:protein dimerization activity"/>
    <property type="evidence" value="ECO:0007669"/>
    <property type="project" value="UniProtKB-UniRule"/>
</dbReference>
<dbReference type="InterPro" id="IPR010603">
    <property type="entry name" value="Znf_CppX_C4"/>
</dbReference>
<feature type="binding site" evidence="6 7">
    <location>
        <position position="16"/>
    </location>
    <ligand>
        <name>Zn(2+)</name>
        <dbReference type="ChEBI" id="CHEBI:29105"/>
    </ligand>
</feature>
<reference evidence="9 13" key="1">
    <citation type="submission" date="2014-02" db="EMBL/GenBank/DDBJ databases">
        <authorList>
            <person name="Manrique M."/>
        </authorList>
    </citation>
    <scope>NUCLEOTIDE SEQUENCE [LARGE SCALE GENOMIC DNA]</scope>
    <source>
        <strain evidence="9 13">LMG17956</strain>
    </source>
</reference>
<feature type="binding site" evidence="6">
    <location>
        <begin position="119"/>
        <end position="126"/>
    </location>
    <ligand>
        <name>ATP</name>
        <dbReference type="ChEBI" id="CHEBI:30616"/>
    </ligand>
</feature>
<dbReference type="GO" id="GO:0009376">
    <property type="term" value="C:HslUV protease complex"/>
    <property type="evidence" value="ECO:0007669"/>
    <property type="project" value="TreeGrafter"/>
</dbReference>
<dbReference type="SUPFAM" id="SSF52540">
    <property type="entry name" value="P-loop containing nucleoside triphosphate hydrolases"/>
    <property type="match status" value="1"/>
</dbReference>
<keyword evidence="5 6" id="KW-0143">Chaperone</keyword>
<dbReference type="InterPro" id="IPR059188">
    <property type="entry name" value="Znf_CLPX-like"/>
</dbReference>
<reference evidence="15" key="4">
    <citation type="submission" date="2016-10" db="EMBL/GenBank/DDBJ databases">
        <authorList>
            <person name="Varghese N."/>
            <person name="Submissions S."/>
        </authorList>
    </citation>
    <scope>NUCLEOTIDE SEQUENCE [LARGE SCALE GENOMIC DNA]</scope>
    <source>
        <strain evidence="15">LMG 15572</strain>
    </source>
</reference>
<dbReference type="Gene3D" id="6.20.220.10">
    <property type="entry name" value="ClpX chaperone, C4-type zinc finger domain"/>
    <property type="match status" value="1"/>
</dbReference>
<keyword evidence="9" id="KW-0378">Hydrolase</keyword>
<dbReference type="Pfam" id="PF10431">
    <property type="entry name" value="ClpB_D2-small"/>
    <property type="match status" value="1"/>
</dbReference>
<proteinExistence type="inferred from homology"/>
<dbReference type="EMBL" id="UHFM01000006">
    <property type="protein sequence ID" value="SUN61421.1"/>
    <property type="molecule type" value="Genomic_DNA"/>
</dbReference>
<evidence type="ECO:0000313" key="12">
    <source>
        <dbReference type="EMBL" id="SUN61421.1"/>
    </source>
</evidence>
<evidence type="ECO:0000313" key="10">
    <source>
        <dbReference type="EMBL" id="KXU11042.1"/>
    </source>
</evidence>
<evidence type="ECO:0000313" key="11">
    <source>
        <dbReference type="EMBL" id="SFU61805.1"/>
    </source>
</evidence>
<dbReference type="PATRIC" id="fig|315405.12.peg.18"/>
<sequence length="409" mass="45155">MVGNRTNDVKVYCSFCGKSQDEVKKIIAGNNVFICNECVALSQEIIKEELAEEVLADLAEVPKPKELLATLDEYVVGQDRAKRALAVAVYNHYKRVSFAESRNEEDVDLQKSNILMIGPTGSGKTFLAQTLAKTLNVPFAIADATSLTEAGYVGEDVENILLKLIQAADFNIERAERGIIYVDEIDKIAKKGENVSITRDVSGEGVQQALLKIIEGTVASVPPQGGRKHPNQEMIQIDTKNILFIVGGAFDGIEDIVKQRLGEKVIGFGQNNRKIDENASYMQEIISEDIQKFGLIPEFIGRLPVVAALEQLTADDLVRILTEPRNALVKQYQTLLSYDGVELEFDKDALQAIANKAIERKTGARGLRSIIEETMMDIMFEIPSQEEVTKVRITKAAVEGKDKPILEIA</sequence>
<dbReference type="GO" id="GO:0051301">
    <property type="term" value="P:cell division"/>
    <property type="evidence" value="ECO:0007669"/>
    <property type="project" value="TreeGrafter"/>
</dbReference>
<keyword evidence="15" id="KW-1185">Reference proteome</keyword>
<comment type="function">
    <text evidence="6">ATP-dependent specificity component of the Clp protease. It directs the protease to specific substrates. Can perform chaperone functions in the absence of ClpP.</text>
</comment>
<dbReference type="InterPro" id="IPR004487">
    <property type="entry name" value="Clp_protease_ATP-bd_su_ClpX"/>
</dbReference>
<evidence type="ECO:0000256" key="2">
    <source>
        <dbReference type="ARBA" id="ARBA00022741"/>
    </source>
</evidence>
<keyword evidence="2 6" id="KW-0547">Nucleotide-binding</keyword>
<dbReference type="EMBL" id="LQXV01000007">
    <property type="protein sequence ID" value="KXU11042.1"/>
    <property type="molecule type" value="Genomic_DNA"/>
</dbReference>
<evidence type="ECO:0000259" key="8">
    <source>
        <dbReference type="PROSITE" id="PS51902"/>
    </source>
</evidence>
<dbReference type="InterPro" id="IPR050052">
    <property type="entry name" value="ATP-dep_Clp_protease_ClpX"/>
</dbReference>
<dbReference type="SUPFAM" id="SSF57716">
    <property type="entry name" value="Glucocorticoid receptor-like (DNA-binding domain)"/>
    <property type="match status" value="1"/>
</dbReference>
<evidence type="ECO:0000313" key="14">
    <source>
        <dbReference type="Proteomes" id="UP000071927"/>
    </source>
</evidence>
<evidence type="ECO:0000256" key="5">
    <source>
        <dbReference type="ARBA" id="ARBA00023186"/>
    </source>
</evidence>
<dbReference type="NCBIfam" id="NF003745">
    <property type="entry name" value="PRK05342.1"/>
    <property type="match status" value="1"/>
</dbReference>
<evidence type="ECO:0000313" key="9">
    <source>
        <dbReference type="EMBL" id="CDO18340.1"/>
    </source>
</evidence>
<dbReference type="GO" id="GO:0051603">
    <property type="term" value="P:proteolysis involved in protein catabolic process"/>
    <property type="evidence" value="ECO:0007669"/>
    <property type="project" value="TreeGrafter"/>
</dbReference>
<dbReference type="PANTHER" id="PTHR48102">
    <property type="entry name" value="ATP-DEPENDENT CLP PROTEASE ATP-BINDING SUBUNIT CLPX-LIKE, MITOCHONDRIAL-RELATED"/>
    <property type="match status" value="1"/>
</dbReference>
<dbReference type="EMBL" id="CCBC010000180">
    <property type="protein sequence ID" value="CDO18340.1"/>
    <property type="molecule type" value="Genomic_DNA"/>
</dbReference>
<dbReference type="SMART" id="SM01086">
    <property type="entry name" value="ClpB_D2-small"/>
    <property type="match status" value="1"/>
</dbReference>
<comment type="subunit">
    <text evidence="6">Component of the ClpX-ClpP complex. Forms a hexameric ring that, in the presence of ATP, binds to fourteen ClpP subunits assembled into a disk-like structure with a central cavity, resembling the structure of eukaryotic proteasomes.</text>
</comment>
<dbReference type="AlphaFoldDB" id="A0A060RHU0"/>
<dbReference type="InterPro" id="IPR038366">
    <property type="entry name" value="Znf_CppX_C4_sf"/>
</dbReference>
<evidence type="ECO:0000313" key="16">
    <source>
        <dbReference type="Proteomes" id="UP000254510"/>
    </source>
</evidence>